<dbReference type="RefSeq" id="WP_368652433.1">
    <property type="nucleotide sequence ID" value="NZ_CP162599.1"/>
</dbReference>
<reference evidence="8" key="1">
    <citation type="submission" date="2024-07" db="EMBL/GenBank/DDBJ databases">
        <title>Halotolerant mesophilic bacterium Ornithinibacillus sp. 4-3, sp. nov., isolated from soil.</title>
        <authorList>
            <person name="Sidarenka A.V."/>
            <person name="Guliayeva D.E."/>
            <person name="Leanovich S.I."/>
            <person name="Hileuskaya K.S."/>
            <person name="Akhremchuk A.E."/>
            <person name="Sikolenko M.A."/>
            <person name="Valentovich L.N."/>
        </authorList>
    </citation>
    <scope>NUCLEOTIDE SEQUENCE</scope>
    <source>
        <strain evidence="8">4-3</strain>
    </source>
</reference>
<keyword evidence="1 5" id="KW-0474">Menaquinone biosynthesis</keyword>
<protein>
    <recommendedName>
        <fullName evidence="5">2-succinylbenzoate--CoA ligase</fullName>
        <ecNumber evidence="5">6.2.1.26</ecNumber>
    </recommendedName>
    <alternativeName>
        <fullName evidence="5">o-succinylbenzoyl-CoA synthetase</fullName>
        <shortName evidence="5">OSB-CoA synthetase</shortName>
    </alternativeName>
</protein>
<dbReference type="PANTHER" id="PTHR43767">
    <property type="entry name" value="LONG-CHAIN-FATTY-ACID--COA LIGASE"/>
    <property type="match status" value="1"/>
</dbReference>
<evidence type="ECO:0000256" key="1">
    <source>
        <dbReference type="ARBA" id="ARBA00022428"/>
    </source>
</evidence>
<dbReference type="PANTHER" id="PTHR43767:SF1">
    <property type="entry name" value="NONRIBOSOMAL PEPTIDE SYNTHASE PES1 (EUROFUNG)-RELATED"/>
    <property type="match status" value="1"/>
</dbReference>
<proteinExistence type="inferred from homology"/>
<comment type="catalytic activity">
    <reaction evidence="5">
        <text>2-succinylbenzoate + ATP + CoA = 2-succinylbenzoyl-CoA + AMP + diphosphate</text>
        <dbReference type="Rhea" id="RHEA:17009"/>
        <dbReference type="ChEBI" id="CHEBI:18325"/>
        <dbReference type="ChEBI" id="CHEBI:30616"/>
        <dbReference type="ChEBI" id="CHEBI:33019"/>
        <dbReference type="ChEBI" id="CHEBI:57287"/>
        <dbReference type="ChEBI" id="CHEBI:57364"/>
        <dbReference type="ChEBI" id="CHEBI:456215"/>
        <dbReference type="EC" id="6.2.1.26"/>
    </reaction>
</comment>
<keyword evidence="2 5" id="KW-0436">Ligase</keyword>
<dbReference type="GO" id="GO:0008756">
    <property type="term" value="F:o-succinylbenzoate-CoA ligase activity"/>
    <property type="evidence" value="ECO:0007669"/>
    <property type="project" value="UniProtKB-UniRule"/>
</dbReference>
<evidence type="ECO:0000256" key="3">
    <source>
        <dbReference type="ARBA" id="ARBA00022741"/>
    </source>
</evidence>
<dbReference type="Gene3D" id="3.40.50.12780">
    <property type="entry name" value="N-terminal domain of ligase-like"/>
    <property type="match status" value="1"/>
</dbReference>
<evidence type="ECO:0000256" key="2">
    <source>
        <dbReference type="ARBA" id="ARBA00022598"/>
    </source>
</evidence>
<dbReference type="GO" id="GO:0009234">
    <property type="term" value="P:menaquinone biosynthetic process"/>
    <property type="evidence" value="ECO:0007669"/>
    <property type="project" value="UniProtKB-UniRule"/>
</dbReference>
<dbReference type="GO" id="GO:0005524">
    <property type="term" value="F:ATP binding"/>
    <property type="evidence" value="ECO:0007669"/>
    <property type="project" value="UniProtKB-KW"/>
</dbReference>
<keyword evidence="3 5" id="KW-0547">Nucleotide-binding</keyword>
<dbReference type="SUPFAM" id="SSF56801">
    <property type="entry name" value="Acetyl-CoA synthetase-like"/>
    <property type="match status" value="1"/>
</dbReference>
<dbReference type="Gene3D" id="3.30.300.30">
    <property type="match status" value="1"/>
</dbReference>
<dbReference type="Pfam" id="PF00501">
    <property type="entry name" value="AMP-binding"/>
    <property type="match status" value="1"/>
</dbReference>
<dbReference type="InterPro" id="IPR010192">
    <property type="entry name" value="MenE"/>
</dbReference>
<dbReference type="HAMAP" id="MF_00731">
    <property type="entry name" value="MenE"/>
    <property type="match status" value="1"/>
</dbReference>
<dbReference type="EMBL" id="CP162599">
    <property type="protein sequence ID" value="XDK31707.1"/>
    <property type="molecule type" value="Genomic_DNA"/>
</dbReference>
<dbReference type="PROSITE" id="PS00455">
    <property type="entry name" value="AMP_BINDING"/>
    <property type="match status" value="1"/>
</dbReference>
<dbReference type="InterPro" id="IPR042099">
    <property type="entry name" value="ANL_N_sf"/>
</dbReference>
<evidence type="ECO:0000259" key="6">
    <source>
        <dbReference type="Pfam" id="PF00501"/>
    </source>
</evidence>
<evidence type="ECO:0000313" key="8">
    <source>
        <dbReference type="EMBL" id="XDK31707.1"/>
    </source>
</evidence>
<dbReference type="AlphaFoldDB" id="A0AB39HJY4"/>
<evidence type="ECO:0000256" key="5">
    <source>
        <dbReference type="HAMAP-Rule" id="MF_00731"/>
    </source>
</evidence>
<dbReference type="InterPro" id="IPR020845">
    <property type="entry name" value="AMP-binding_CS"/>
</dbReference>
<dbReference type="EC" id="6.2.1.26" evidence="5"/>
<dbReference type="NCBIfam" id="NF002966">
    <property type="entry name" value="PRK03640.1"/>
    <property type="match status" value="1"/>
</dbReference>
<gene>
    <name evidence="5" type="primary">menE</name>
    <name evidence="8" type="ORF">AB4Y30_11810</name>
</gene>
<comment type="function">
    <text evidence="5">Converts 2-succinylbenzoate (OSB) to 2-succinylbenzoyl-CoA (OSB-CoA).</text>
</comment>
<keyword evidence="4 5" id="KW-0067">ATP-binding</keyword>
<dbReference type="InterPro" id="IPR045851">
    <property type="entry name" value="AMP-bd_C_sf"/>
</dbReference>
<evidence type="ECO:0000259" key="7">
    <source>
        <dbReference type="Pfam" id="PF13193"/>
    </source>
</evidence>
<dbReference type="InterPro" id="IPR000873">
    <property type="entry name" value="AMP-dep_synth/lig_dom"/>
</dbReference>
<comment type="similarity">
    <text evidence="5">Belongs to the ATP-dependent AMP-binding enzyme family. MenE subfamily.</text>
</comment>
<accession>A0AB39HJY4</accession>
<evidence type="ECO:0000256" key="4">
    <source>
        <dbReference type="ARBA" id="ARBA00022840"/>
    </source>
</evidence>
<dbReference type="InterPro" id="IPR025110">
    <property type="entry name" value="AMP-bd_C"/>
</dbReference>
<comment type="pathway">
    <text evidence="5">Quinol/quinone metabolism; 1,4-dihydroxy-2-naphthoate biosynthesis; 1,4-dihydroxy-2-naphthoate from chorismate: step 5/7.</text>
</comment>
<organism evidence="8">
    <name type="scientific">Ornithinibacillus sp. 4-3</name>
    <dbReference type="NCBI Taxonomy" id="3231488"/>
    <lineage>
        <taxon>Bacteria</taxon>
        <taxon>Bacillati</taxon>
        <taxon>Bacillota</taxon>
        <taxon>Bacilli</taxon>
        <taxon>Bacillales</taxon>
        <taxon>Bacillaceae</taxon>
        <taxon>Ornithinibacillus</taxon>
    </lineage>
</organism>
<dbReference type="InterPro" id="IPR050237">
    <property type="entry name" value="ATP-dep_AMP-bd_enzyme"/>
</dbReference>
<comment type="pathway">
    <text evidence="5">Quinol/quinone metabolism; menaquinone biosynthesis.</text>
</comment>
<dbReference type="NCBIfam" id="TIGR01923">
    <property type="entry name" value="menE"/>
    <property type="match status" value="1"/>
</dbReference>
<name>A0AB39HJY4_9BACI</name>
<sequence>MSNTIPHWLTKQALLSPNQPAIEMENGNVITYKLLQEKSQQCARRLTSLGIKQGDHIGIFSTNQPEMMIAIHALSYIGAVAVLLNIRLTKEELAYQIENAEIRYLLTSKDVEAKMNFNIPTFSFAQVESFQEAAIELKTELRLDDVFTIIYTSGTTGYPKGVVHTYGNHWWSAIGSALNFGLQATDKWLAVLPMFHVGGLSIFIRSVIYGIPVYLMEKFDETAFHQAIFEKGVTIASVVTVMLKRLVNTLKDEKYPETFRCMLLGGGPAPKTLLEQANNHEIAVFQSYGMTETSSQIVTLSPADAMNQLGSSGKPLFPAQLKINEPNREGIGEIFVKGPMVTEGYYKNEQANNRVFNDGWLATGDLGYVDEKGFLYVVERRTDLIISGGENIYPTEVENVIARLGEILEVGVIGVPDEKWGQVPVAFVVKTDEISSELIISYAKQRLASYKLPKHIFFIDELPRNASNKLMRKKLLDIYNEIPDKFI</sequence>
<feature type="domain" description="AMP-dependent synthetase/ligase" evidence="6">
    <location>
        <begin position="11"/>
        <end position="346"/>
    </location>
</feature>
<feature type="domain" description="AMP-binding enzyme C-terminal" evidence="7">
    <location>
        <begin position="396"/>
        <end position="469"/>
    </location>
</feature>
<dbReference type="Pfam" id="PF13193">
    <property type="entry name" value="AMP-binding_C"/>
    <property type="match status" value="1"/>
</dbReference>